<reference evidence="6 7" key="1">
    <citation type="submission" date="2019-08" db="EMBL/GenBank/DDBJ databases">
        <authorList>
            <person name="Alioto T."/>
            <person name="Alioto T."/>
            <person name="Gomez Garrido J."/>
        </authorList>
    </citation>
    <scope>NUCLEOTIDE SEQUENCE [LARGE SCALE GENOMIC DNA]</scope>
</reference>
<dbReference type="OrthoDB" id="198885at2759"/>
<keyword evidence="2" id="KW-0378">Hydrolase</keyword>
<keyword evidence="3" id="KW-0464">Manganese</keyword>
<dbReference type="PANTHER" id="PTHR42909">
    <property type="entry name" value="ZGC:136858"/>
    <property type="match status" value="1"/>
</dbReference>
<keyword evidence="1" id="KW-0479">Metal-binding</keyword>
<dbReference type="InterPro" id="IPR007342">
    <property type="entry name" value="PsuG"/>
</dbReference>
<dbReference type="SUPFAM" id="SSF110581">
    <property type="entry name" value="Indigoidine synthase A-like"/>
    <property type="match status" value="1"/>
</dbReference>
<dbReference type="HAMAP" id="MF_01876">
    <property type="entry name" value="PsiMP_glycosidase"/>
    <property type="match status" value="1"/>
</dbReference>
<keyword evidence="7" id="KW-1185">Reference proteome</keyword>
<evidence type="ECO:0000256" key="1">
    <source>
        <dbReference type="ARBA" id="ARBA00022723"/>
    </source>
</evidence>
<proteinExistence type="inferred from homology"/>
<dbReference type="Proteomes" id="UP000325440">
    <property type="component" value="Unassembled WGS sequence"/>
</dbReference>
<evidence type="ECO:0000256" key="3">
    <source>
        <dbReference type="ARBA" id="ARBA00023211"/>
    </source>
</evidence>
<evidence type="ECO:0000256" key="2">
    <source>
        <dbReference type="ARBA" id="ARBA00022801"/>
    </source>
</evidence>
<dbReference type="Pfam" id="PF04227">
    <property type="entry name" value="Indigoidine_A"/>
    <property type="match status" value="1"/>
</dbReference>
<dbReference type="GO" id="GO:0046872">
    <property type="term" value="F:metal ion binding"/>
    <property type="evidence" value="ECO:0007669"/>
    <property type="project" value="UniProtKB-KW"/>
</dbReference>
<sequence length="372" mass="40584">MKINLKFVCRYFSKNFIDITPEVKNALNNQKPVIALESALITHGLPYPKNVETALEMEHIIKSYGIIPATIGVINGKVKAGMVSEQIYELGIPAEKKTLKVSRRDFPYVLSQGLNGGTTVSGTLVIASALGIKFFVTGGIGGVHLDGQNSLDISADLLELSRCAIMVVSAGVKSILDIGRTLEYLETVGVCVASYNSKREFPAFYTKQSGYYTVCDVTSPYEAAGLLEQCQNTGSGVLLAVPIPKEKIKKSEIDLAIKNALQMCVEKSIKGKNVTPFVLSEVSRVTKGVSMETNISLLKNNCLVGSKIAKEFYSRHFPKSESIFEIKNTTKKASNFPVVIGGSNLDYVLQVDEDLKTIGKRQDHDTRIIGYV</sequence>
<evidence type="ECO:0000313" key="7">
    <source>
        <dbReference type="Proteomes" id="UP000325440"/>
    </source>
</evidence>
<accession>A0A5E4MFW5</accession>
<protein>
    <submittedName>
        <fullName evidence="6">Pseudouridine-5'-phosphate glycosidase</fullName>
    </submittedName>
</protein>
<dbReference type="PANTHER" id="PTHR42909:SF1">
    <property type="entry name" value="CARBOHYDRATE KINASE PFKB DOMAIN-CONTAINING PROTEIN"/>
    <property type="match status" value="1"/>
</dbReference>
<dbReference type="GO" id="GO:0005737">
    <property type="term" value="C:cytoplasm"/>
    <property type="evidence" value="ECO:0007669"/>
    <property type="project" value="TreeGrafter"/>
</dbReference>
<dbReference type="EMBL" id="CABPRJ010000478">
    <property type="protein sequence ID" value="VVC28187.1"/>
    <property type="molecule type" value="Genomic_DNA"/>
</dbReference>
<evidence type="ECO:0000256" key="4">
    <source>
        <dbReference type="ARBA" id="ARBA00023239"/>
    </source>
</evidence>
<organism evidence="6 7">
    <name type="scientific">Cinara cedri</name>
    <dbReference type="NCBI Taxonomy" id="506608"/>
    <lineage>
        <taxon>Eukaryota</taxon>
        <taxon>Metazoa</taxon>
        <taxon>Ecdysozoa</taxon>
        <taxon>Arthropoda</taxon>
        <taxon>Hexapoda</taxon>
        <taxon>Insecta</taxon>
        <taxon>Pterygota</taxon>
        <taxon>Neoptera</taxon>
        <taxon>Paraneoptera</taxon>
        <taxon>Hemiptera</taxon>
        <taxon>Sternorrhyncha</taxon>
        <taxon>Aphidomorpha</taxon>
        <taxon>Aphidoidea</taxon>
        <taxon>Aphididae</taxon>
        <taxon>Lachninae</taxon>
        <taxon>Cinara</taxon>
    </lineage>
</organism>
<name>A0A5E4MFW5_9HEMI</name>
<keyword evidence="5 6" id="KW-0326">Glycosidase</keyword>
<keyword evidence="4" id="KW-0456">Lyase</keyword>
<evidence type="ECO:0000256" key="5">
    <source>
        <dbReference type="ARBA" id="ARBA00023295"/>
    </source>
</evidence>
<dbReference type="GO" id="GO:0004730">
    <property type="term" value="F:pseudouridylate synthase activity"/>
    <property type="evidence" value="ECO:0007669"/>
    <property type="project" value="InterPro"/>
</dbReference>
<dbReference type="GO" id="GO:0016798">
    <property type="term" value="F:hydrolase activity, acting on glycosyl bonds"/>
    <property type="evidence" value="ECO:0007669"/>
    <property type="project" value="UniProtKB-KW"/>
</dbReference>
<gene>
    <name evidence="6" type="ORF">CINCED_3A022115</name>
</gene>
<evidence type="ECO:0000313" key="6">
    <source>
        <dbReference type="EMBL" id="VVC28187.1"/>
    </source>
</evidence>
<dbReference type="InterPro" id="IPR022830">
    <property type="entry name" value="Indigdn_synthA-like"/>
</dbReference>
<dbReference type="Gene3D" id="3.40.1790.10">
    <property type="entry name" value="Indigoidine synthase domain"/>
    <property type="match status" value="1"/>
</dbReference>
<dbReference type="AlphaFoldDB" id="A0A5E4MFW5"/>